<organism evidence="10 11">
    <name type="scientific">Stenotrophomonas pavanii</name>
    <dbReference type="NCBI Taxonomy" id="487698"/>
    <lineage>
        <taxon>Bacteria</taxon>
        <taxon>Pseudomonadati</taxon>
        <taxon>Pseudomonadota</taxon>
        <taxon>Gammaproteobacteria</taxon>
        <taxon>Lysobacterales</taxon>
        <taxon>Lysobacteraceae</taxon>
        <taxon>Stenotrophomonas</taxon>
    </lineage>
</organism>
<name>A0A246KYR7_9GAMM</name>
<evidence type="ECO:0000256" key="3">
    <source>
        <dbReference type="ARBA" id="ARBA00022478"/>
    </source>
</evidence>
<evidence type="ECO:0000256" key="6">
    <source>
        <dbReference type="ARBA" id="ARBA00022946"/>
    </source>
</evidence>
<dbReference type="Gene3D" id="1.10.287.260">
    <property type="match status" value="1"/>
</dbReference>
<evidence type="ECO:0000256" key="7">
    <source>
        <dbReference type="ARBA" id="ARBA00023163"/>
    </source>
</evidence>
<dbReference type="AlphaFoldDB" id="A0A246KYR7"/>
<feature type="domain" description="DNA-directed RNA polymerase N-terminal" evidence="9">
    <location>
        <begin position="11"/>
        <end position="293"/>
    </location>
</feature>
<keyword evidence="5" id="KW-0548">Nucleotidyltransferase</keyword>
<dbReference type="InterPro" id="IPR002092">
    <property type="entry name" value="DNA-dir_Rpol_phage-type"/>
</dbReference>
<evidence type="ECO:0000256" key="1">
    <source>
        <dbReference type="ARBA" id="ARBA00009493"/>
    </source>
</evidence>
<sequence length="811" mass="89871">MTTWQENDLHAAQLELEKESTSLGIARYEKIREQRQEAETGPGRKLVMESIDATAAAIMAFVAEADTGKPGKRHAALKFIRHLNPHALAYLTSFTCVNALVADHRKAVSVAITLGHEVANEINFSLLREKHPGLYRVVQEQLKKSTSARHSTAVMRHVIADAEFAPEDDKRLYLSDKDALLVGMKLIELFVEATALVELVTVAERGKRHLLIAGNQKVLDWLTKAHDSAALYQPVLMPMVVPPRPWTTPRDGGYLTDIGGRADLVRTRNRAYKRELALVDMPNVYQALNAIQATAWKVNVPVLEVMRELWNAGGGVAGLPERELMDLPSRPALLETDPDYFKEHHADEFKEWKRDRAKVYEANARSVSTRLAAAQKIALAEKFAEYPAIYFPHNLDFRGRCYPLPPTLTPQGDDAAKGLLTFAQGVPLGEDGAYWLAIHVANCFGVDKVSFEERVAWVREHEEQILDSALDPLDGQRFWMDADSPFCALAACFEWLGYSLNGRDHVSHLPIALDGSCNGLQNFSAMLRDSVGGAATNLIPQPKPADIYSRVKDVAQEKLRARAESGDPLAIKLDGQLTRDIVKQPVMTLPYGVTKSGMRAQVLSKFKKLGMEDDWETAEYLATLLWECIGEVVIAARAAMDWLRDASKVASSADLPVSWTTPAGFPVLQEYREEEGVRIRPHVGGREVNLVVNIGGTKLDRRRQTLGISPNFVHSCDASHMMLTTCLAAENGIESFAMIHDSYGTHAGQAAILAAALRQAFVDQYSGDVLADFRQQLVEQLPPEAAEKLPPLPPHGDLDLSLVLESRYFFA</sequence>
<dbReference type="SUPFAM" id="SSF56672">
    <property type="entry name" value="DNA/RNA polymerases"/>
    <property type="match status" value="1"/>
</dbReference>
<dbReference type="InterPro" id="IPR037159">
    <property type="entry name" value="RNA_POL_N_sf"/>
</dbReference>
<reference evidence="10 11" key="1">
    <citation type="submission" date="2017-06" db="EMBL/GenBank/DDBJ databases">
        <authorList>
            <person name="Kim H.J."/>
            <person name="Triplett B.A."/>
        </authorList>
    </citation>
    <scope>NUCLEOTIDE SEQUENCE [LARGE SCALE GENOMIC DNA]</scope>
    <source>
        <strain evidence="10 11">S18795</strain>
    </source>
</reference>
<comment type="catalytic activity">
    <reaction evidence="8">
        <text>RNA(n) + a ribonucleoside 5'-triphosphate = RNA(n+1) + diphosphate</text>
        <dbReference type="Rhea" id="RHEA:21248"/>
        <dbReference type="Rhea" id="RHEA-COMP:14527"/>
        <dbReference type="Rhea" id="RHEA-COMP:17342"/>
        <dbReference type="ChEBI" id="CHEBI:33019"/>
        <dbReference type="ChEBI" id="CHEBI:61557"/>
        <dbReference type="ChEBI" id="CHEBI:140395"/>
        <dbReference type="EC" id="2.7.7.6"/>
    </reaction>
</comment>
<dbReference type="PROSITE" id="PS00489">
    <property type="entry name" value="RNA_POL_PHAGE_2"/>
    <property type="match status" value="1"/>
</dbReference>
<dbReference type="GO" id="GO:0006351">
    <property type="term" value="P:DNA-templated transcription"/>
    <property type="evidence" value="ECO:0007669"/>
    <property type="project" value="InterPro"/>
</dbReference>
<dbReference type="PROSITE" id="PS00900">
    <property type="entry name" value="RNA_POL_PHAGE_1"/>
    <property type="match status" value="1"/>
</dbReference>
<evidence type="ECO:0000313" key="11">
    <source>
        <dbReference type="Proteomes" id="UP000197904"/>
    </source>
</evidence>
<evidence type="ECO:0000256" key="4">
    <source>
        <dbReference type="ARBA" id="ARBA00022679"/>
    </source>
</evidence>
<evidence type="ECO:0000256" key="5">
    <source>
        <dbReference type="ARBA" id="ARBA00022695"/>
    </source>
</evidence>
<evidence type="ECO:0000256" key="2">
    <source>
        <dbReference type="ARBA" id="ARBA00012418"/>
    </source>
</evidence>
<protein>
    <recommendedName>
        <fullName evidence="2">DNA-directed RNA polymerase</fullName>
        <ecNumber evidence="2">2.7.7.6</ecNumber>
    </recommendedName>
</protein>
<evidence type="ECO:0000256" key="8">
    <source>
        <dbReference type="ARBA" id="ARBA00048552"/>
    </source>
</evidence>
<dbReference type="GO" id="GO:0003899">
    <property type="term" value="F:DNA-directed RNA polymerase activity"/>
    <property type="evidence" value="ECO:0007669"/>
    <property type="project" value="UniProtKB-EC"/>
</dbReference>
<evidence type="ECO:0000313" key="10">
    <source>
        <dbReference type="EMBL" id="OWR33610.1"/>
    </source>
</evidence>
<dbReference type="InterPro" id="IPR043502">
    <property type="entry name" value="DNA/RNA_pol_sf"/>
</dbReference>
<dbReference type="EC" id="2.7.7.6" evidence="2"/>
<keyword evidence="3" id="KW-0240">DNA-directed RNA polymerase</keyword>
<proteinExistence type="inferred from homology"/>
<accession>A0A246KYR7</accession>
<dbReference type="Gene3D" id="1.10.1320.10">
    <property type="entry name" value="DNA-directed RNA polymerase, N-terminal domain"/>
    <property type="match status" value="1"/>
</dbReference>
<dbReference type="Gene3D" id="1.10.287.280">
    <property type="match status" value="1"/>
</dbReference>
<comment type="similarity">
    <text evidence="1">Belongs to the phage and mitochondrial RNA polymerase family.</text>
</comment>
<dbReference type="GO" id="GO:0003677">
    <property type="term" value="F:DNA binding"/>
    <property type="evidence" value="ECO:0007669"/>
    <property type="project" value="InterPro"/>
</dbReference>
<dbReference type="InterPro" id="IPR046950">
    <property type="entry name" value="DNA-dir_Rpol_C_phage-type"/>
</dbReference>
<dbReference type="Proteomes" id="UP000197904">
    <property type="component" value="Unassembled WGS sequence"/>
</dbReference>
<dbReference type="InterPro" id="IPR029262">
    <property type="entry name" value="RPOL_N"/>
</dbReference>
<evidence type="ECO:0000259" key="9">
    <source>
        <dbReference type="SMART" id="SM01311"/>
    </source>
</evidence>
<dbReference type="Gene3D" id="1.10.150.20">
    <property type="entry name" value="5' to 3' exonuclease, C-terminal subdomain"/>
    <property type="match status" value="1"/>
</dbReference>
<keyword evidence="7" id="KW-0804">Transcription</keyword>
<dbReference type="RefSeq" id="WP_088476067.1">
    <property type="nucleotide sequence ID" value="NZ_NIXP01000075.1"/>
</dbReference>
<gene>
    <name evidence="10" type="ORF">CEE55_10710</name>
</gene>
<keyword evidence="6" id="KW-0809">Transit peptide</keyword>
<dbReference type="SMART" id="SM01311">
    <property type="entry name" value="RPOL_N"/>
    <property type="match status" value="1"/>
</dbReference>
<dbReference type="Pfam" id="PF00940">
    <property type="entry name" value="RNA_pol"/>
    <property type="match status" value="1"/>
</dbReference>
<dbReference type="FunFam" id="1.10.287.280:FF:000001">
    <property type="entry name" value="DNA-directed RNA polymerase"/>
    <property type="match status" value="1"/>
</dbReference>
<dbReference type="EMBL" id="NIXP01000075">
    <property type="protein sequence ID" value="OWR33610.1"/>
    <property type="molecule type" value="Genomic_DNA"/>
</dbReference>
<dbReference type="GO" id="GO:0000428">
    <property type="term" value="C:DNA-directed RNA polymerase complex"/>
    <property type="evidence" value="ECO:0007669"/>
    <property type="project" value="UniProtKB-KW"/>
</dbReference>
<dbReference type="PANTHER" id="PTHR10102:SF0">
    <property type="entry name" value="DNA-DIRECTED RNA POLYMERASE, MITOCHONDRIAL"/>
    <property type="match status" value="1"/>
</dbReference>
<dbReference type="Pfam" id="PF14700">
    <property type="entry name" value="RPOL_N"/>
    <property type="match status" value="1"/>
</dbReference>
<dbReference type="PANTHER" id="PTHR10102">
    <property type="entry name" value="DNA-DIRECTED RNA POLYMERASE, MITOCHONDRIAL"/>
    <property type="match status" value="1"/>
</dbReference>
<keyword evidence="4" id="KW-0808">Transferase</keyword>
<comment type="caution">
    <text evidence="10">The sequence shown here is derived from an EMBL/GenBank/DDBJ whole genome shotgun (WGS) entry which is preliminary data.</text>
</comment>
<dbReference type="InterPro" id="IPR024075">
    <property type="entry name" value="DNA-dir_RNA_pol_helix_hairp_sf"/>
</dbReference>